<proteinExistence type="predicted"/>
<sequence length="73" mass="8106">MISTCTSAVPVELDSETDRYDHQRQGHVVVAVIDSTGITGQHAVGQVYLPRSLFERNYGLRWIPGDGCLEWCA</sequence>
<name>M0NE92_9EURY</name>
<organism evidence="1 2">
    <name type="scientific">Halococcus thailandensis JCM 13552</name>
    <dbReference type="NCBI Taxonomy" id="1227457"/>
    <lineage>
        <taxon>Archaea</taxon>
        <taxon>Methanobacteriati</taxon>
        <taxon>Methanobacteriota</taxon>
        <taxon>Stenosarchaea group</taxon>
        <taxon>Halobacteria</taxon>
        <taxon>Halobacteriales</taxon>
        <taxon>Halococcaceae</taxon>
        <taxon>Halococcus</taxon>
    </lineage>
</organism>
<gene>
    <name evidence="1" type="ORF">C451_03719</name>
</gene>
<evidence type="ECO:0000313" key="2">
    <source>
        <dbReference type="Proteomes" id="UP000011680"/>
    </source>
</evidence>
<accession>M0NE92</accession>
<protein>
    <submittedName>
        <fullName evidence="1">Uncharacterized protein</fullName>
    </submittedName>
</protein>
<evidence type="ECO:0000313" key="1">
    <source>
        <dbReference type="EMBL" id="EMA56166.1"/>
    </source>
</evidence>
<comment type="caution">
    <text evidence="1">The sequence shown here is derived from an EMBL/GenBank/DDBJ whole genome shotgun (WGS) entry which is preliminary data.</text>
</comment>
<dbReference type="AlphaFoldDB" id="M0NE92"/>
<keyword evidence="2" id="KW-1185">Reference proteome</keyword>
<dbReference type="Proteomes" id="UP000011680">
    <property type="component" value="Unassembled WGS sequence"/>
</dbReference>
<dbReference type="RefSeq" id="WP_007737801.1">
    <property type="nucleotide sequence ID" value="NZ_AOMF01000089.1"/>
</dbReference>
<dbReference type="EMBL" id="AOMF01000089">
    <property type="protein sequence ID" value="EMA56166.1"/>
    <property type="molecule type" value="Genomic_DNA"/>
</dbReference>
<reference evidence="1 2" key="1">
    <citation type="journal article" date="2014" name="PLoS Genet.">
        <title>Phylogenetically driven sequencing of extremely halophilic archaea reveals strategies for static and dynamic osmo-response.</title>
        <authorList>
            <person name="Becker E.A."/>
            <person name="Seitzer P.M."/>
            <person name="Tritt A."/>
            <person name="Larsen D."/>
            <person name="Krusor M."/>
            <person name="Yao A.I."/>
            <person name="Wu D."/>
            <person name="Madern D."/>
            <person name="Eisen J.A."/>
            <person name="Darling A.E."/>
            <person name="Facciotti M.T."/>
        </authorList>
    </citation>
    <scope>NUCLEOTIDE SEQUENCE [LARGE SCALE GENOMIC DNA]</scope>
    <source>
        <strain evidence="1 2">JCM 13552</strain>
    </source>
</reference>